<dbReference type="Proteomes" id="UP000054843">
    <property type="component" value="Unassembled WGS sequence"/>
</dbReference>
<keyword evidence="2" id="KW-1185">Reference proteome</keyword>
<sequence length="66" mass="7822">MQHNFVNDQNFFVLKFSVLLVLFYTESQSQILQVKCHFDRQFLELLLSCVVAIVKHSIYHSCVMLE</sequence>
<evidence type="ECO:0000313" key="2">
    <source>
        <dbReference type="Proteomes" id="UP000054843"/>
    </source>
</evidence>
<proteinExistence type="predicted"/>
<evidence type="ECO:0000313" key="1">
    <source>
        <dbReference type="EMBL" id="KRZ72307.1"/>
    </source>
</evidence>
<dbReference type="AlphaFoldDB" id="A0A0V1ML20"/>
<name>A0A0V1ML20_9BILA</name>
<accession>A0A0V1ML20</accession>
<organism evidence="1 2">
    <name type="scientific">Trichinella papuae</name>
    <dbReference type="NCBI Taxonomy" id="268474"/>
    <lineage>
        <taxon>Eukaryota</taxon>
        <taxon>Metazoa</taxon>
        <taxon>Ecdysozoa</taxon>
        <taxon>Nematoda</taxon>
        <taxon>Enoplea</taxon>
        <taxon>Dorylaimia</taxon>
        <taxon>Trichinellida</taxon>
        <taxon>Trichinellidae</taxon>
        <taxon>Trichinella</taxon>
    </lineage>
</organism>
<gene>
    <name evidence="1" type="ORF">T10_13677</name>
</gene>
<protein>
    <submittedName>
        <fullName evidence="1">Uncharacterized protein</fullName>
    </submittedName>
</protein>
<reference evidence="1 2" key="1">
    <citation type="submission" date="2015-01" db="EMBL/GenBank/DDBJ databases">
        <title>Evolution of Trichinella species and genotypes.</title>
        <authorList>
            <person name="Korhonen P.K."/>
            <person name="Edoardo P."/>
            <person name="Giuseppe L.R."/>
            <person name="Gasser R.B."/>
        </authorList>
    </citation>
    <scope>NUCLEOTIDE SEQUENCE [LARGE SCALE GENOMIC DNA]</scope>
    <source>
        <strain evidence="1">ISS1980</strain>
    </source>
</reference>
<comment type="caution">
    <text evidence="1">The sequence shown here is derived from an EMBL/GenBank/DDBJ whole genome shotgun (WGS) entry which is preliminary data.</text>
</comment>
<dbReference type="EMBL" id="JYDO01000081">
    <property type="protein sequence ID" value="KRZ72307.1"/>
    <property type="molecule type" value="Genomic_DNA"/>
</dbReference>